<dbReference type="SUPFAM" id="SSF55347">
    <property type="entry name" value="Glyceraldehyde-3-phosphate dehydrogenase-like, C-terminal domain"/>
    <property type="match status" value="1"/>
</dbReference>
<dbReference type="Pfam" id="PF01408">
    <property type="entry name" value="GFO_IDH_MocA"/>
    <property type="match status" value="1"/>
</dbReference>
<dbReference type="InterPro" id="IPR036291">
    <property type="entry name" value="NAD(P)-bd_dom_sf"/>
</dbReference>
<dbReference type="PANTHER" id="PTHR43818:SF11">
    <property type="entry name" value="BCDNA.GH03377"/>
    <property type="match status" value="1"/>
</dbReference>
<evidence type="ECO:0000313" key="3">
    <source>
        <dbReference type="EMBL" id="MFC6088138.1"/>
    </source>
</evidence>
<proteinExistence type="predicted"/>
<dbReference type="PANTHER" id="PTHR43818">
    <property type="entry name" value="BCDNA.GH03377"/>
    <property type="match status" value="1"/>
</dbReference>
<dbReference type="Gene3D" id="3.40.50.720">
    <property type="entry name" value="NAD(P)-binding Rossmann-like Domain"/>
    <property type="match status" value="1"/>
</dbReference>
<sequence>MKVGWPDGARPRICGVDDQLRVGLIGAGPWANQVHAPGIADHPGTRLTTVWARRPEAAEHLAGTYGATTAPTPEDLLDQVDAVAFAVPPEVQAPIATEAAARGRHLILEKPIAATLDDAERLADAVERHGVASLVVLTRRYAPETREQLAQLGDAGGWVGGSARWLTGALLGGPFSHSAWRHERGPLDDVGPHAFDLLDAALGPITDVVAADRSEHGLWQVVLRHEGGATSVATMTMTLPINPGISEVVVYGEHGHRVLADRGSTAQQCFTNLLDDFVAMVDSGTTEHPLDVRRGLHLQRVIELARRKATGGA</sequence>
<evidence type="ECO:0000259" key="2">
    <source>
        <dbReference type="Pfam" id="PF01408"/>
    </source>
</evidence>
<evidence type="ECO:0000313" key="4">
    <source>
        <dbReference type="Proteomes" id="UP001596220"/>
    </source>
</evidence>
<dbReference type="Gene3D" id="3.30.360.10">
    <property type="entry name" value="Dihydrodipicolinate Reductase, domain 2"/>
    <property type="match status" value="1"/>
</dbReference>
<keyword evidence="4" id="KW-1185">Reference proteome</keyword>
<dbReference type="RefSeq" id="WP_380632286.1">
    <property type="nucleotide sequence ID" value="NZ_JBHSQO010000002.1"/>
</dbReference>
<evidence type="ECO:0000256" key="1">
    <source>
        <dbReference type="ARBA" id="ARBA00023002"/>
    </source>
</evidence>
<dbReference type="Proteomes" id="UP001596220">
    <property type="component" value="Unassembled WGS sequence"/>
</dbReference>
<organism evidence="3 4">
    <name type="scientific">Saccharothrix lopnurensis</name>
    <dbReference type="NCBI Taxonomy" id="1670621"/>
    <lineage>
        <taxon>Bacteria</taxon>
        <taxon>Bacillati</taxon>
        <taxon>Actinomycetota</taxon>
        <taxon>Actinomycetes</taxon>
        <taxon>Pseudonocardiales</taxon>
        <taxon>Pseudonocardiaceae</taxon>
        <taxon>Saccharothrix</taxon>
    </lineage>
</organism>
<protein>
    <submittedName>
        <fullName evidence="3">Gfo/Idh/MocA family protein</fullName>
    </submittedName>
</protein>
<dbReference type="InterPro" id="IPR000683">
    <property type="entry name" value="Gfo/Idh/MocA-like_OxRdtase_N"/>
</dbReference>
<dbReference type="SUPFAM" id="SSF51735">
    <property type="entry name" value="NAD(P)-binding Rossmann-fold domains"/>
    <property type="match status" value="1"/>
</dbReference>
<dbReference type="InterPro" id="IPR050463">
    <property type="entry name" value="Gfo/Idh/MocA_oxidrdct_glycsds"/>
</dbReference>
<feature type="domain" description="Gfo/Idh/MocA-like oxidoreductase N-terminal" evidence="2">
    <location>
        <begin position="20"/>
        <end position="132"/>
    </location>
</feature>
<gene>
    <name evidence="3" type="ORF">ACFP3R_02530</name>
</gene>
<keyword evidence="1" id="KW-0560">Oxidoreductase</keyword>
<accession>A0ABW1NXU9</accession>
<reference evidence="4" key="1">
    <citation type="journal article" date="2019" name="Int. J. Syst. Evol. Microbiol.">
        <title>The Global Catalogue of Microorganisms (GCM) 10K type strain sequencing project: providing services to taxonomists for standard genome sequencing and annotation.</title>
        <authorList>
            <consortium name="The Broad Institute Genomics Platform"/>
            <consortium name="The Broad Institute Genome Sequencing Center for Infectious Disease"/>
            <person name="Wu L."/>
            <person name="Ma J."/>
        </authorList>
    </citation>
    <scope>NUCLEOTIDE SEQUENCE [LARGE SCALE GENOMIC DNA]</scope>
    <source>
        <strain evidence="4">CGMCC 4.7246</strain>
    </source>
</reference>
<dbReference type="EMBL" id="JBHSQO010000002">
    <property type="protein sequence ID" value="MFC6088138.1"/>
    <property type="molecule type" value="Genomic_DNA"/>
</dbReference>
<comment type="caution">
    <text evidence="3">The sequence shown here is derived from an EMBL/GenBank/DDBJ whole genome shotgun (WGS) entry which is preliminary data.</text>
</comment>
<name>A0ABW1NXU9_9PSEU</name>